<sequence length="900" mass="97114">MFANALKSFSSNITSNYTVASQPTSSAGAWKIFDAKNKRTGKAASVFVFDRKSLEAPSGGSGLGARSGGVSLKRAHDEVVESLKKEASSLARLRHPSILELAEPVEETSRGGLQFVSEPVVGSLAGLLQEKDEQGARSGGRSSRYVVDESDGTRRRRELEIDELEIQKGLLQLAKGLEFLHESAGLVHANLTPAAVLVNAKGDWKISGLAFCSPHESSTSASSVSPISLHEVLNHDPRLPRSVQLNIDYTSPDFVLDNTLTSSADMFSLGLVIIALYNSPHTSPLSTGSSLSAFRRVFSSSSTIPTQSNNFLVPASHPLPSTLKTELLPRLITRRPAQRLTAREFQEASYFRNVLVDTIRFLDDLPAKSSAEKSAFMRGLPKIMPQFPKGVLEKKLLPALLEEMKDKDLLALILSNILVMVKAMPAGKKAFSERVVPRLREVFLSNKAAEKDTSKEGALIVLLEQMETVASNCAGKEFRDDILPIVLLALDSPTPALIDAALSTLPFVLPSLDFTTVKNELFPVIAQVFAKTSSLHIKIRGLEAFETLCGGTGRTDDDNDDLNGIGIPEQKSKSNTSSVILDKYSIQEKMVPLLRGIKTKEPGVMMAALKVMRRIGDVVDIEFLAKAILPILWDWSLGPLLNLEQFTAFMTLIRKLSSRIEAHQIKKLKALSSGASNTNNASGVPGRGQNRSTAASNGLDHNGDTDFEQLVSGRAQQTHGGDLMNDWSAPTATQTRSVTVQNRATPKFSWQSNAPSSQNAISTLRPAQIPGRTVTPDLAAYGSLVPSSQFSQPLQPQGPGAAAPAQTTRPPIQGNGLDWSAATNRTAPSWSGQTTSNVAAVSVPQSRQQNAFSLSPPPTSPQTVQPNYGFPNASTSRMSQQQVQQPKTQANGLDKYESLI</sequence>
<feature type="region of interest" description="Disordered" evidence="1">
    <location>
        <begin position="671"/>
        <end position="737"/>
    </location>
</feature>
<feature type="compositionally biased region" description="Low complexity" evidence="1">
    <location>
        <begin position="787"/>
        <end position="806"/>
    </location>
</feature>
<dbReference type="Proteomes" id="UP001056384">
    <property type="component" value="Chromosome 1"/>
</dbReference>
<keyword evidence="4" id="KW-1185">Reference proteome</keyword>
<dbReference type="InterPro" id="IPR011009">
    <property type="entry name" value="Kinase-like_dom_sf"/>
</dbReference>
<dbReference type="SMART" id="SM00220">
    <property type="entry name" value="S_TKc"/>
    <property type="match status" value="1"/>
</dbReference>
<name>A0A9Q9AM16_9PEZI</name>
<feature type="compositionally biased region" description="Low complexity" evidence="1">
    <location>
        <begin position="672"/>
        <end position="683"/>
    </location>
</feature>
<accession>A0A9Q9AM16</accession>
<organism evidence="3 4">
    <name type="scientific">Septoria linicola</name>
    <dbReference type="NCBI Taxonomy" id="215465"/>
    <lineage>
        <taxon>Eukaryota</taxon>
        <taxon>Fungi</taxon>
        <taxon>Dikarya</taxon>
        <taxon>Ascomycota</taxon>
        <taxon>Pezizomycotina</taxon>
        <taxon>Dothideomycetes</taxon>
        <taxon>Dothideomycetidae</taxon>
        <taxon>Mycosphaerellales</taxon>
        <taxon>Mycosphaerellaceae</taxon>
        <taxon>Septoria</taxon>
    </lineage>
</organism>
<evidence type="ECO:0000259" key="2">
    <source>
        <dbReference type="PROSITE" id="PS50011"/>
    </source>
</evidence>
<dbReference type="PROSITE" id="PS50011">
    <property type="entry name" value="PROTEIN_KINASE_DOM"/>
    <property type="match status" value="1"/>
</dbReference>
<dbReference type="InterPro" id="IPR011989">
    <property type="entry name" value="ARM-like"/>
</dbReference>
<dbReference type="Pfam" id="PF00069">
    <property type="entry name" value="Pkinase"/>
    <property type="match status" value="1"/>
</dbReference>
<feature type="region of interest" description="Disordered" evidence="1">
    <location>
        <begin position="787"/>
        <end position="900"/>
    </location>
</feature>
<dbReference type="InterPro" id="IPR000719">
    <property type="entry name" value="Prot_kinase_dom"/>
</dbReference>
<evidence type="ECO:0000313" key="3">
    <source>
        <dbReference type="EMBL" id="USW48492.1"/>
    </source>
</evidence>
<dbReference type="EMBL" id="CP099418">
    <property type="protein sequence ID" value="USW48492.1"/>
    <property type="molecule type" value="Genomic_DNA"/>
</dbReference>
<dbReference type="CDD" id="cd14011">
    <property type="entry name" value="PK_SCY1_like"/>
    <property type="match status" value="1"/>
</dbReference>
<dbReference type="AlphaFoldDB" id="A0A9Q9AM16"/>
<protein>
    <recommendedName>
        <fullName evidence="2">Protein kinase domain-containing protein</fullName>
    </recommendedName>
</protein>
<dbReference type="InterPro" id="IPR051177">
    <property type="entry name" value="CIK-Related_Protein"/>
</dbReference>
<dbReference type="GO" id="GO:0004672">
    <property type="term" value="F:protein kinase activity"/>
    <property type="evidence" value="ECO:0007669"/>
    <property type="project" value="InterPro"/>
</dbReference>
<feature type="compositionally biased region" description="Polar residues" evidence="1">
    <location>
        <begin position="728"/>
        <end position="737"/>
    </location>
</feature>
<dbReference type="SUPFAM" id="SSF56112">
    <property type="entry name" value="Protein kinase-like (PK-like)"/>
    <property type="match status" value="1"/>
</dbReference>
<dbReference type="PANTHER" id="PTHR12984:SF6">
    <property type="entry name" value="SCY1-LIKE PROTEIN 2"/>
    <property type="match status" value="1"/>
</dbReference>
<dbReference type="GO" id="GO:0005524">
    <property type="term" value="F:ATP binding"/>
    <property type="evidence" value="ECO:0007669"/>
    <property type="project" value="InterPro"/>
</dbReference>
<dbReference type="Gene3D" id="3.30.200.20">
    <property type="entry name" value="Phosphorylase Kinase, domain 1"/>
    <property type="match status" value="1"/>
</dbReference>
<dbReference type="Gene3D" id="1.25.10.10">
    <property type="entry name" value="Leucine-rich Repeat Variant"/>
    <property type="match status" value="1"/>
</dbReference>
<dbReference type="InterPro" id="IPR016024">
    <property type="entry name" value="ARM-type_fold"/>
</dbReference>
<gene>
    <name evidence="3" type="ORF">Slin15195_G018110</name>
</gene>
<dbReference type="Gene3D" id="1.10.510.10">
    <property type="entry name" value="Transferase(Phosphotransferase) domain 1"/>
    <property type="match status" value="1"/>
</dbReference>
<proteinExistence type="predicted"/>
<feature type="compositionally biased region" description="Polar residues" evidence="1">
    <location>
        <begin position="821"/>
        <end position="853"/>
    </location>
</feature>
<reference evidence="3" key="1">
    <citation type="submission" date="2022-06" db="EMBL/GenBank/DDBJ databases">
        <title>Complete genome sequences of two strains of the flax pathogen Septoria linicola.</title>
        <authorList>
            <person name="Lapalu N."/>
            <person name="Simon A."/>
            <person name="Demenou B."/>
            <person name="Paumier D."/>
            <person name="Guillot M.-P."/>
            <person name="Gout L."/>
            <person name="Valade R."/>
        </authorList>
    </citation>
    <scope>NUCLEOTIDE SEQUENCE</scope>
    <source>
        <strain evidence="3">SE15195</strain>
    </source>
</reference>
<feature type="domain" description="Protein kinase" evidence="2">
    <location>
        <begin position="32"/>
        <end position="351"/>
    </location>
</feature>
<dbReference type="PANTHER" id="PTHR12984">
    <property type="entry name" value="SCY1-RELATED S/T PROTEIN KINASE-LIKE"/>
    <property type="match status" value="1"/>
</dbReference>
<dbReference type="OrthoDB" id="79687at2759"/>
<evidence type="ECO:0000313" key="4">
    <source>
        <dbReference type="Proteomes" id="UP001056384"/>
    </source>
</evidence>
<dbReference type="SUPFAM" id="SSF48371">
    <property type="entry name" value="ARM repeat"/>
    <property type="match status" value="1"/>
</dbReference>
<feature type="compositionally biased region" description="Polar residues" evidence="1">
    <location>
        <begin position="872"/>
        <end position="891"/>
    </location>
</feature>
<evidence type="ECO:0000256" key="1">
    <source>
        <dbReference type="SAM" id="MobiDB-lite"/>
    </source>
</evidence>